<dbReference type="AlphaFoldDB" id="A0A4R5CGN6"/>
<evidence type="ECO:0000313" key="2">
    <source>
        <dbReference type="Proteomes" id="UP000294513"/>
    </source>
</evidence>
<reference evidence="1 2" key="1">
    <citation type="submission" date="2019-03" db="EMBL/GenBank/DDBJ databases">
        <title>Draft genome sequences of novel Actinobacteria.</title>
        <authorList>
            <person name="Sahin N."/>
            <person name="Ay H."/>
            <person name="Saygin H."/>
        </authorList>
    </citation>
    <scope>NUCLEOTIDE SEQUENCE [LARGE SCALE GENOMIC DNA]</scope>
    <source>
        <strain evidence="1 2">H3C3</strain>
    </source>
</reference>
<protein>
    <submittedName>
        <fullName evidence="1">Uncharacterized protein</fullName>
    </submittedName>
</protein>
<dbReference type="Proteomes" id="UP000294513">
    <property type="component" value="Unassembled WGS sequence"/>
</dbReference>
<organism evidence="1 2">
    <name type="scientific">Actinomadura rubrisoli</name>
    <dbReference type="NCBI Taxonomy" id="2530368"/>
    <lineage>
        <taxon>Bacteria</taxon>
        <taxon>Bacillati</taxon>
        <taxon>Actinomycetota</taxon>
        <taxon>Actinomycetes</taxon>
        <taxon>Streptosporangiales</taxon>
        <taxon>Thermomonosporaceae</taxon>
        <taxon>Actinomadura</taxon>
    </lineage>
</organism>
<accession>A0A4R5CGN6</accession>
<dbReference type="RefSeq" id="WP_131888802.1">
    <property type="nucleotide sequence ID" value="NZ_SMKU01000002.1"/>
</dbReference>
<evidence type="ECO:0000313" key="1">
    <source>
        <dbReference type="EMBL" id="TDD97640.1"/>
    </source>
</evidence>
<sequence length="205" mass="22014">MSALASQADIERRLGRGLTAPEAARVAALLDDASALVRAYTGQAFELVEDDEVVLRASGGAIVLPQRPVSAVSSVVAVGGSEALPDFTVVDWMFDEIDTIRIGEGACVINLPEVWWDDDGYPGTYRVTYSHGYAAVPGDVLSVVCGVLMRSFGNPQGLRSETVGSYSITYAVPATGEALGLNLTRYEQRALDRYRRKAATIRVTR</sequence>
<keyword evidence="2" id="KW-1185">Reference proteome</keyword>
<proteinExistence type="predicted"/>
<gene>
    <name evidence="1" type="ORF">E1298_00995</name>
</gene>
<comment type="caution">
    <text evidence="1">The sequence shown here is derived from an EMBL/GenBank/DDBJ whole genome shotgun (WGS) entry which is preliminary data.</text>
</comment>
<name>A0A4R5CGN6_9ACTN</name>
<dbReference type="EMBL" id="SMKU01000002">
    <property type="protein sequence ID" value="TDD97640.1"/>
    <property type="molecule type" value="Genomic_DNA"/>
</dbReference>
<dbReference type="OrthoDB" id="4191364at2"/>